<evidence type="ECO:0000313" key="2">
    <source>
        <dbReference type="Proteomes" id="UP000299102"/>
    </source>
</evidence>
<comment type="caution">
    <text evidence="1">The sequence shown here is derived from an EMBL/GenBank/DDBJ whole genome shotgun (WGS) entry which is preliminary data.</text>
</comment>
<sequence length="206" mass="23019">MSKRHQVGTGYRCRIAIIFIILVNEINPNKNRGFAYLSGCCRFRVLFFPAISCVANIDGKSCHRASPLEFELRRARYCLPFLLSHPLLPSVADESEARGVFCGYVTCLRRGCYCCPLRWNLKSVAPSLVMLPALSAPLVAARCCETQSPLRFRHPPGARVRLLSIAAAISPAALRPVLRSRKLCTVSCIELVYIYRCSCIINKLLL</sequence>
<gene>
    <name evidence="1" type="ORF">EVAR_86627_1</name>
</gene>
<dbReference type="AlphaFoldDB" id="A0A4C1Z509"/>
<dbReference type="EMBL" id="BGZK01001557">
    <property type="protein sequence ID" value="GBP82273.1"/>
    <property type="molecule type" value="Genomic_DNA"/>
</dbReference>
<evidence type="ECO:0000313" key="1">
    <source>
        <dbReference type="EMBL" id="GBP82273.1"/>
    </source>
</evidence>
<proteinExistence type="predicted"/>
<name>A0A4C1Z509_EUMVA</name>
<keyword evidence="2" id="KW-1185">Reference proteome</keyword>
<protein>
    <submittedName>
        <fullName evidence="1">Uncharacterized protein</fullName>
    </submittedName>
</protein>
<accession>A0A4C1Z509</accession>
<organism evidence="1 2">
    <name type="scientific">Eumeta variegata</name>
    <name type="common">Bagworm moth</name>
    <name type="synonym">Eumeta japonica</name>
    <dbReference type="NCBI Taxonomy" id="151549"/>
    <lineage>
        <taxon>Eukaryota</taxon>
        <taxon>Metazoa</taxon>
        <taxon>Ecdysozoa</taxon>
        <taxon>Arthropoda</taxon>
        <taxon>Hexapoda</taxon>
        <taxon>Insecta</taxon>
        <taxon>Pterygota</taxon>
        <taxon>Neoptera</taxon>
        <taxon>Endopterygota</taxon>
        <taxon>Lepidoptera</taxon>
        <taxon>Glossata</taxon>
        <taxon>Ditrysia</taxon>
        <taxon>Tineoidea</taxon>
        <taxon>Psychidae</taxon>
        <taxon>Oiketicinae</taxon>
        <taxon>Eumeta</taxon>
    </lineage>
</organism>
<reference evidence="1 2" key="1">
    <citation type="journal article" date="2019" name="Commun. Biol.">
        <title>The bagworm genome reveals a unique fibroin gene that provides high tensile strength.</title>
        <authorList>
            <person name="Kono N."/>
            <person name="Nakamura H."/>
            <person name="Ohtoshi R."/>
            <person name="Tomita M."/>
            <person name="Numata K."/>
            <person name="Arakawa K."/>
        </authorList>
    </citation>
    <scope>NUCLEOTIDE SEQUENCE [LARGE SCALE GENOMIC DNA]</scope>
</reference>
<dbReference type="Proteomes" id="UP000299102">
    <property type="component" value="Unassembled WGS sequence"/>
</dbReference>